<dbReference type="SUPFAM" id="SSF49503">
    <property type="entry name" value="Cupredoxins"/>
    <property type="match status" value="3"/>
</dbReference>
<dbReference type="Gramene" id="Kaladp0095s0253.1.v1.1">
    <property type="protein sequence ID" value="Kaladp0095s0253.1.v1.1"/>
    <property type="gene ID" value="Kaladp0095s0253.v1.1"/>
</dbReference>
<dbReference type="PANTHER" id="PTHR11709">
    <property type="entry name" value="MULTI-COPPER OXIDASE"/>
    <property type="match status" value="1"/>
</dbReference>
<dbReference type="Proteomes" id="UP000594263">
    <property type="component" value="Unplaced"/>
</dbReference>
<dbReference type="Pfam" id="PF00394">
    <property type="entry name" value="Cu-oxidase"/>
    <property type="match status" value="1"/>
</dbReference>
<dbReference type="Gene3D" id="2.60.40.420">
    <property type="entry name" value="Cupredoxins - blue copper proteins"/>
    <property type="match status" value="3"/>
</dbReference>
<reference evidence="7" key="1">
    <citation type="submission" date="2021-01" db="UniProtKB">
        <authorList>
            <consortium name="EnsemblPlants"/>
        </authorList>
    </citation>
    <scope>IDENTIFICATION</scope>
</reference>
<comment type="similarity">
    <text evidence="1">Belongs to the multicopper oxidase family.</text>
</comment>
<dbReference type="InterPro" id="IPR011707">
    <property type="entry name" value="Cu-oxidase-like_N"/>
</dbReference>
<evidence type="ECO:0000313" key="8">
    <source>
        <dbReference type="Proteomes" id="UP000594263"/>
    </source>
</evidence>
<keyword evidence="8" id="KW-1185">Reference proteome</keyword>
<dbReference type="FunFam" id="2.60.40.420:FF:000012">
    <property type="entry name" value="Monocopper oxidase-like protein"/>
    <property type="match status" value="1"/>
</dbReference>
<feature type="domain" description="Plastocyanin-like" evidence="6">
    <location>
        <begin position="44"/>
        <end position="156"/>
    </location>
</feature>
<feature type="domain" description="Plastocyanin-like" evidence="5">
    <location>
        <begin position="408"/>
        <end position="540"/>
    </location>
</feature>
<dbReference type="FunFam" id="2.60.40.420:FF:000016">
    <property type="entry name" value="Monocopper oxidase-like protein"/>
    <property type="match status" value="1"/>
</dbReference>
<dbReference type="InterPro" id="IPR045087">
    <property type="entry name" value="Cu-oxidase_fam"/>
</dbReference>
<feature type="chain" id="PRO_5029705897" description="Monocopper oxidase-like protein SKU5" evidence="3">
    <location>
        <begin position="33"/>
        <end position="595"/>
    </location>
</feature>
<dbReference type="PANTHER" id="PTHR11709:SF270">
    <property type="entry name" value="MONOCOPPER OXIDASE-LIKE PROTEIN SKS1"/>
    <property type="match status" value="1"/>
</dbReference>
<organism evidence="7 8">
    <name type="scientific">Kalanchoe fedtschenkoi</name>
    <name type="common">Lavender scallops</name>
    <name type="synonym">South American air plant</name>
    <dbReference type="NCBI Taxonomy" id="63787"/>
    <lineage>
        <taxon>Eukaryota</taxon>
        <taxon>Viridiplantae</taxon>
        <taxon>Streptophyta</taxon>
        <taxon>Embryophyta</taxon>
        <taxon>Tracheophyta</taxon>
        <taxon>Spermatophyta</taxon>
        <taxon>Magnoliopsida</taxon>
        <taxon>eudicotyledons</taxon>
        <taxon>Gunneridae</taxon>
        <taxon>Pentapetalae</taxon>
        <taxon>Saxifragales</taxon>
        <taxon>Crassulaceae</taxon>
        <taxon>Kalanchoe</taxon>
    </lineage>
</organism>
<keyword evidence="2" id="KW-0325">Glycoprotein</keyword>
<feature type="domain" description="Plastocyanin-like" evidence="4">
    <location>
        <begin position="172"/>
        <end position="323"/>
    </location>
</feature>
<evidence type="ECO:0000313" key="7">
    <source>
        <dbReference type="EnsemblPlants" id="Kaladp0095s0253.1.v1.1"/>
    </source>
</evidence>
<evidence type="ECO:0008006" key="9">
    <source>
        <dbReference type="Google" id="ProtNLM"/>
    </source>
</evidence>
<dbReference type="Pfam" id="PF07732">
    <property type="entry name" value="Cu-oxidase_3"/>
    <property type="match status" value="1"/>
</dbReference>
<dbReference type="InterPro" id="IPR001117">
    <property type="entry name" value="Cu-oxidase_2nd"/>
</dbReference>
<dbReference type="GO" id="GO:0016491">
    <property type="term" value="F:oxidoreductase activity"/>
    <property type="evidence" value="ECO:0007669"/>
    <property type="project" value="InterPro"/>
</dbReference>
<accession>A0A7N0UZ41</accession>
<evidence type="ECO:0000256" key="2">
    <source>
        <dbReference type="ARBA" id="ARBA00023180"/>
    </source>
</evidence>
<evidence type="ECO:0000259" key="4">
    <source>
        <dbReference type="Pfam" id="PF00394"/>
    </source>
</evidence>
<evidence type="ECO:0000256" key="3">
    <source>
        <dbReference type="SAM" id="SignalP"/>
    </source>
</evidence>
<dbReference type="AlphaFoldDB" id="A0A7N0UZ41"/>
<dbReference type="Pfam" id="PF07731">
    <property type="entry name" value="Cu-oxidase_2"/>
    <property type="match status" value="1"/>
</dbReference>
<sequence length="595" mass="65862">MASLTTSFRRPFPPCIGVVMTTTMLLVSVCFAGDPTVPHELRLSYDTAAPLGVVQQIITVNNKFPGPTINVTTNNQVVVNVWNDLDEGVLLNWNGIQMRTNSWQDGVLGTNCPITPGKNWTYHFQVKDQIGSFFYFPSLGFQRASGGFGSFIVTNRPVIPIPFSMPDGDIEIFIGDWYNRNHTSLRSDLDAGKMLGVPDGVIINGKGPYRYNQTLVPAGIEYTTIRVDPGKTYRIRVHNVGISTSLNFRIQNHLLILVETEGTYTQQQSYKDFDIHVGQSYTFLVNMDQNATTDYYIVASAVLVDGSEWERVTGVAILQYSNSRGPASGPLPPGPDDTYYKGRSMNQALSVRMNGSASGARPNPQGSFRYGQINVTDFYLLESRQALKINGSLRSTLNNISFKNPTLPIRLADLNKVKGVYKLDFPSKPTGRQPSLGVSLINATFKGFIEVVLQNNDTSMRSFHLDGYAFFVVGMGYGNWTASQRGSYNRWDGISRSTTQVYPGAWTAILISLDNAGAWNFRSQNLDRWYLGEETYFLIVNPGENNTTEMRPPDNVRYCSALESRNQESSSGLSAHAELLLSVLAAIAAISVLTL</sequence>
<name>A0A7N0UZ41_KALFE</name>
<proteinExistence type="inferred from homology"/>
<keyword evidence="3" id="KW-0732">Signal</keyword>
<feature type="signal peptide" evidence="3">
    <location>
        <begin position="1"/>
        <end position="32"/>
    </location>
</feature>
<evidence type="ECO:0000259" key="6">
    <source>
        <dbReference type="Pfam" id="PF07732"/>
    </source>
</evidence>
<dbReference type="GO" id="GO:0005507">
    <property type="term" value="F:copper ion binding"/>
    <property type="evidence" value="ECO:0007669"/>
    <property type="project" value="InterPro"/>
</dbReference>
<evidence type="ECO:0000259" key="5">
    <source>
        <dbReference type="Pfam" id="PF07731"/>
    </source>
</evidence>
<dbReference type="InterPro" id="IPR011706">
    <property type="entry name" value="Cu-oxidase_C"/>
</dbReference>
<protein>
    <recommendedName>
        <fullName evidence="9">Monocopper oxidase-like protein SKU5</fullName>
    </recommendedName>
</protein>
<evidence type="ECO:0000256" key="1">
    <source>
        <dbReference type="ARBA" id="ARBA00010609"/>
    </source>
</evidence>
<dbReference type="InterPro" id="IPR008972">
    <property type="entry name" value="Cupredoxin"/>
</dbReference>
<dbReference type="GO" id="GO:0005886">
    <property type="term" value="C:plasma membrane"/>
    <property type="evidence" value="ECO:0007669"/>
    <property type="project" value="TreeGrafter"/>
</dbReference>
<dbReference type="EnsemblPlants" id="Kaladp0095s0253.1.v1.1">
    <property type="protein sequence ID" value="Kaladp0095s0253.1.v1.1"/>
    <property type="gene ID" value="Kaladp0095s0253.v1.1"/>
</dbReference>